<dbReference type="FunFam" id="3.30.1390.10:FF:000002">
    <property type="entry name" value="ATP-dependent Clp protease adapter protein ClpS"/>
    <property type="match status" value="1"/>
</dbReference>
<dbReference type="GO" id="GO:0006508">
    <property type="term" value="P:proteolysis"/>
    <property type="evidence" value="ECO:0007669"/>
    <property type="project" value="UniProtKB-UniRule"/>
</dbReference>
<dbReference type="GO" id="GO:0030163">
    <property type="term" value="P:protein catabolic process"/>
    <property type="evidence" value="ECO:0007669"/>
    <property type="project" value="InterPro"/>
</dbReference>
<keyword evidence="3" id="KW-0378">Hydrolase</keyword>
<gene>
    <name evidence="1 3" type="primary">clpS</name>
    <name evidence="3" type="ORF">FIT61_01535</name>
</gene>
<dbReference type="InterPro" id="IPR003769">
    <property type="entry name" value="ClpS_core"/>
</dbReference>
<evidence type="ECO:0000313" key="4">
    <source>
        <dbReference type="Proteomes" id="UP000312102"/>
    </source>
</evidence>
<evidence type="ECO:0000256" key="1">
    <source>
        <dbReference type="HAMAP-Rule" id="MF_00302"/>
    </source>
</evidence>
<dbReference type="Proteomes" id="UP000312102">
    <property type="component" value="Chromosome"/>
</dbReference>
<keyword evidence="3" id="KW-0645">Protease</keyword>
<dbReference type="Gene3D" id="3.30.1390.10">
    <property type="match status" value="1"/>
</dbReference>
<feature type="domain" description="Adaptor protein ClpS core" evidence="2">
    <location>
        <begin position="21"/>
        <end position="98"/>
    </location>
</feature>
<proteinExistence type="inferred from homology"/>
<organism evidence="3 4">
    <name type="scientific">Candidatus Methylopumilus rimovensis</name>
    <dbReference type="NCBI Taxonomy" id="2588535"/>
    <lineage>
        <taxon>Bacteria</taxon>
        <taxon>Pseudomonadati</taxon>
        <taxon>Pseudomonadota</taxon>
        <taxon>Betaproteobacteria</taxon>
        <taxon>Nitrosomonadales</taxon>
        <taxon>Methylophilaceae</taxon>
        <taxon>Candidatus Methylopumilus</taxon>
    </lineage>
</organism>
<dbReference type="InterPro" id="IPR014719">
    <property type="entry name" value="Ribosomal_bL12_C/ClpS-like"/>
</dbReference>
<dbReference type="PANTHER" id="PTHR33473:SF19">
    <property type="entry name" value="ATP-DEPENDENT CLP PROTEASE ADAPTER PROTEIN CLPS"/>
    <property type="match status" value="1"/>
</dbReference>
<dbReference type="RefSeq" id="WP_139873068.1">
    <property type="nucleotide sequence ID" value="NZ_CP040985.1"/>
</dbReference>
<dbReference type="PANTHER" id="PTHR33473">
    <property type="entry name" value="ATP-DEPENDENT CLP PROTEASE ADAPTER PROTEIN CLPS1, CHLOROPLASTIC"/>
    <property type="match status" value="1"/>
</dbReference>
<protein>
    <recommendedName>
        <fullName evidence="1">ATP-dependent Clp protease adapter protein ClpS</fullName>
    </recommendedName>
</protein>
<name>A0AAE6FSS6_9PROT</name>
<dbReference type="GO" id="GO:0008233">
    <property type="term" value="F:peptidase activity"/>
    <property type="evidence" value="ECO:0007669"/>
    <property type="project" value="UniProtKB-KW"/>
</dbReference>
<dbReference type="InterPro" id="IPR022935">
    <property type="entry name" value="ClpS"/>
</dbReference>
<comment type="subunit">
    <text evidence="1">Binds to the N-terminal domain of the chaperone ClpA.</text>
</comment>
<dbReference type="KEGG" id="mrk:FIT61_01535"/>
<evidence type="ECO:0000313" key="3">
    <source>
        <dbReference type="EMBL" id="QDD13166.1"/>
    </source>
</evidence>
<reference evidence="3 4" key="1">
    <citation type="journal article" date="2019" name="ISME J.">
        <title>Evolution in action: habitat transition from sediment to the pelagial leads to genome streamlining in Methylophilaceae.</title>
        <authorList>
            <person name="Salcher M."/>
            <person name="Schaefle D."/>
            <person name="Kaspar M."/>
            <person name="Neuenschwander S.M."/>
            <person name="Ghai R."/>
        </authorList>
    </citation>
    <scope>NUCLEOTIDE SEQUENCE [LARGE SCALE GENOMIC DNA]</scope>
    <source>
        <strain evidence="3 4">MMS-RI-1</strain>
    </source>
</reference>
<keyword evidence="4" id="KW-1185">Reference proteome</keyword>
<dbReference type="AlphaFoldDB" id="A0AAE6FSS6"/>
<accession>A0AAE6FSS6</accession>
<evidence type="ECO:0000259" key="2">
    <source>
        <dbReference type="Pfam" id="PF02617"/>
    </source>
</evidence>
<dbReference type="SUPFAM" id="SSF54736">
    <property type="entry name" value="ClpS-like"/>
    <property type="match status" value="1"/>
</dbReference>
<dbReference type="NCBIfam" id="NF000672">
    <property type="entry name" value="PRK00033.1-5"/>
    <property type="match status" value="1"/>
</dbReference>
<dbReference type="HAMAP" id="MF_00302">
    <property type="entry name" value="ClpS"/>
    <property type="match status" value="1"/>
</dbReference>
<comment type="similarity">
    <text evidence="1">Belongs to the ClpS family.</text>
</comment>
<sequence length="104" mass="11946">MPKINATEDIKLSPKKAKTKLPSMYKVIILNDDFTPMEFVVNTIQRFFNKSVDEATRIMLKIHTEGLGVCGIFPVDIAETKMNQVLNYAKEHQHPLQCIIERID</sequence>
<dbReference type="Pfam" id="PF02617">
    <property type="entry name" value="ClpS"/>
    <property type="match status" value="1"/>
</dbReference>
<comment type="function">
    <text evidence="1">Involved in the modulation of the specificity of the ClpAP-mediated ATP-dependent protein degradation.</text>
</comment>
<dbReference type="EMBL" id="CP040986">
    <property type="protein sequence ID" value="QDD13166.1"/>
    <property type="molecule type" value="Genomic_DNA"/>
</dbReference>